<reference evidence="1" key="1">
    <citation type="submission" date="2022-11" db="EMBL/GenBank/DDBJ databases">
        <authorList>
            <person name="Petersen C."/>
        </authorList>
    </citation>
    <scope>NUCLEOTIDE SEQUENCE</scope>
    <source>
        <strain evidence="1">IBT 30069</strain>
    </source>
</reference>
<evidence type="ECO:0000313" key="1">
    <source>
        <dbReference type="EMBL" id="KAJ5116860.1"/>
    </source>
</evidence>
<accession>A0A9W9GEL8</accession>
<dbReference type="OrthoDB" id="5411243at2759"/>
<dbReference type="GO" id="GO:0072330">
    <property type="term" value="P:monocarboxylic acid biosynthetic process"/>
    <property type="evidence" value="ECO:0007669"/>
    <property type="project" value="UniProtKB-ARBA"/>
</dbReference>
<evidence type="ECO:0008006" key="3">
    <source>
        <dbReference type="Google" id="ProtNLM"/>
    </source>
</evidence>
<comment type="caution">
    <text evidence="1">The sequence shown here is derived from an EMBL/GenBank/DDBJ whole genome shotgun (WGS) entry which is preliminary data.</text>
</comment>
<proteinExistence type="predicted"/>
<organism evidence="1 2">
    <name type="scientific">Penicillium angulare</name>
    <dbReference type="NCBI Taxonomy" id="116970"/>
    <lineage>
        <taxon>Eukaryota</taxon>
        <taxon>Fungi</taxon>
        <taxon>Dikarya</taxon>
        <taxon>Ascomycota</taxon>
        <taxon>Pezizomycotina</taxon>
        <taxon>Eurotiomycetes</taxon>
        <taxon>Eurotiomycetidae</taxon>
        <taxon>Eurotiales</taxon>
        <taxon>Aspergillaceae</taxon>
        <taxon>Penicillium</taxon>
    </lineage>
</organism>
<dbReference type="Gene3D" id="3.40.50.1820">
    <property type="entry name" value="alpha/beta hydrolase"/>
    <property type="match status" value="1"/>
</dbReference>
<gene>
    <name evidence="1" type="ORF">N7456_001208</name>
</gene>
<dbReference type="InterPro" id="IPR029058">
    <property type="entry name" value="AB_hydrolase_fold"/>
</dbReference>
<keyword evidence="2" id="KW-1185">Reference proteome</keyword>
<evidence type="ECO:0000313" key="2">
    <source>
        <dbReference type="Proteomes" id="UP001149165"/>
    </source>
</evidence>
<dbReference type="GO" id="GO:0017000">
    <property type="term" value="P:antibiotic biosynthetic process"/>
    <property type="evidence" value="ECO:0007669"/>
    <property type="project" value="UniProtKB-ARBA"/>
</dbReference>
<reference evidence="1" key="2">
    <citation type="journal article" date="2023" name="IMA Fungus">
        <title>Comparative genomic study of the Penicillium genus elucidates a diverse pangenome and 15 lateral gene transfer events.</title>
        <authorList>
            <person name="Petersen C."/>
            <person name="Sorensen T."/>
            <person name="Nielsen M.R."/>
            <person name="Sondergaard T.E."/>
            <person name="Sorensen J.L."/>
            <person name="Fitzpatrick D.A."/>
            <person name="Frisvad J.C."/>
            <person name="Nielsen K.L."/>
        </authorList>
    </citation>
    <scope>NUCLEOTIDE SEQUENCE</scope>
    <source>
        <strain evidence="1">IBT 30069</strain>
    </source>
</reference>
<dbReference type="Proteomes" id="UP001149165">
    <property type="component" value="Unassembled WGS sequence"/>
</dbReference>
<dbReference type="AlphaFoldDB" id="A0A9W9GEL8"/>
<dbReference type="EMBL" id="JAPQKH010000001">
    <property type="protein sequence ID" value="KAJ5116860.1"/>
    <property type="molecule type" value="Genomic_DNA"/>
</dbReference>
<sequence>MRRTFLNLAVSSKEHSGTNFWSYLATYGHETPVLGTNHASDLTDVFFVTEPTFVSTTLQKYWLNFLYSLDPNTGISRDGNPEWPLYKNESEILSFNKNNVTIIKDEFRNDSFQVIQRNPGEFSQ</sequence>
<dbReference type="SUPFAM" id="SSF53474">
    <property type="entry name" value="alpha/beta-Hydrolases"/>
    <property type="match status" value="1"/>
</dbReference>
<protein>
    <recommendedName>
        <fullName evidence="3">Carboxylesterase type B domain-containing protein</fullName>
    </recommendedName>
</protein>
<name>A0A9W9GEL8_9EURO</name>